<name>A0A9Q3BBR8_9BASI</name>
<evidence type="ECO:0000259" key="1">
    <source>
        <dbReference type="Pfam" id="PF07727"/>
    </source>
</evidence>
<feature type="domain" description="Reverse transcriptase Ty1/copia-type" evidence="1">
    <location>
        <begin position="2"/>
        <end position="113"/>
    </location>
</feature>
<accession>A0A9Q3BBR8</accession>
<evidence type="ECO:0000313" key="2">
    <source>
        <dbReference type="EMBL" id="MBW0462419.1"/>
    </source>
</evidence>
<dbReference type="EMBL" id="AVOT02000346">
    <property type="protein sequence ID" value="MBW0462419.1"/>
    <property type="molecule type" value="Genomic_DNA"/>
</dbReference>
<dbReference type="InterPro" id="IPR013103">
    <property type="entry name" value="RVT_2"/>
</dbReference>
<sequence length="119" mass="13498">MVEHKARLCVQGFTQTPGIDFEKTFASTGRLSSLRALISHACAGSLDFHQIDVKSAFLNAPLTEKVYLTIPQGLEVDRRKYFLRPKKAIYGLKQALLAWYNRHKDWLKSVGFSVCKLDP</sequence>
<proteinExistence type="predicted"/>
<comment type="caution">
    <text evidence="2">The sequence shown here is derived from an EMBL/GenBank/DDBJ whole genome shotgun (WGS) entry which is preliminary data.</text>
</comment>
<dbReference type="Pfam" id="PF07727">
    <property type="entry name" value="RVT_2"/>
    <property type="match status" value="1"/>
</dbReference>
<keyword evidence="3" id="KW-1185">Reference proteome</keyword>
<dbReference type="AlphaFoldDB" id="A0A9Q3BBR8"/>
<reference evidence="2" key="1">
    <citation type="submission" date="2021-03" db="EMBL/GenBank/DDBJ databases">
        <title>Draft genome sequence of rust myrtle Austropuccinia psidii MF-1, a brazilian biotype.</title>
        <authorList>
            <person name="Quecine M.C."/>
            <person name="Pachon D.M.R."/>
            <person name="Bonatelli M.L."/>
            <person name="Correr F.H."/>
            <person name="Franceschini L.M."/>
            <person name="Leite T.F."/>
            <person name="Margarido G.R.A."/>
            <person name="Almeida C.A."/>
            <person name="Ferrarezi J.A."/>
            <person name="Labate C.A."/>
        </authorList>
    </citation>
    <scope>NUCLEOTIDE SEQUENCE</scope>
    <source>
        <strain evidence="2">MF-1</strain>
    </source>
</reference>
<protein>
    <recommendedName>
        <fullName evidence="1">Reverse transcriptase Ty1/copia-type domain-containing protein</fullName>
    </recommendedName>
</protein>
<organism evidence="2 3">
    <name type="scientific">Austropuccinia psidii MF-1</name>
    <dbReference type="NCBI Taxonomy" id="1389203"/>
    <lineage>
        <taxon>Eukaryota</taxon>
        <taxon>Fungi</taxon>
        <taxon>Dikarya</taxon>
        <taxon>Basidiomycota</taxon>
        <taxon>Pucciniomycotina</taxon>
        <taxon>Pucciniomycetes</taxon>
        <taxon>Pucciniales</taxon>
        <taxon>Sphaerophragmiaceae</taxon>
        <taxon>Austropuccinia</taxon>
    </lineage>
</organism>
<dbReference type="Proteomes" id="UP000765509">
    <property type="component" value="Unassembled WGS sequence"/>
</dbReference>
<evidence type="ECO:0000313" key="3">
    <source>
        <dbReference type="Proteomes" id="UP000765509"/>
    </source>
</evidence>
<dbReference type="OrthoDB" id="2796020at2759"/>
<gene>
    <name evidence="2" type="ORF">O181_002134</name>
</gene>